<feature type="domain" description="MacB-like periplasmic core" evidence="10">
    <location>
        <begin position="518"/>
        <end position="718"/>
    </location>
</feature>
<dbReference type="GO" id="GO:0022857">
    <property type="term" value="F:transmembrane transporter activity"/>
    <property type="evidence" value="ECO:0007669"/>
    <property type="project" value="TreeGrafter"/>
</dbReference>
<dbReference type="InterPro" id="IPR003838">
    <property type="entry name" value="ABC3_permease_C"/>
</dbReference>
<evidence type="ECO:0000256" key="1">
    <source>
        <dbReference type="ARBA" id="ARBA00004651"/>
    </source>
</evidence>
<dbReference type="InterPro" id="IPR050250">
    <property type="entry name" value="Macrolide_Exporter_MacB"/>
</dbReference>
<feature type="transmembrane region" description="Helical" evidence="8">
    <location>
        <begin position="801"/>
        <end position="823"/>
    </location>
</feature>
<feature type="transmembrane region" description="Helical" evidence="8">
    <location>
        <begin position="748"/>
        <end position="772"/>
    </location>
</feature>
<keyword evidence="4 8" id="KW-1133">Transmembrane helix</keyword>
<sequence>MNSPTRAGGTPAGSRSASTGAGRASLRIGLAGLRAHKRRFAGTFVAVFLGVAFLAGTMVMGDTLRASFGKLFADANSGTDTVVRGADEVTASGPGPGPGQGTREPVPTGLVDAIRKVPGVAAVAPVIEGAGELVKADGKSLDTRGPTVAGNWIDEPGLNPYKLVEGHAPKAPGEIVVNRDAARRGGLEIGDRTLLRTPDPVHVTVVGVATFGNEDGEGQTTYAGMTRADAERYLMPKPGEATTIKVRAGPGISQQQLTERVAKVLPAHYEAITGTQASDETQESTSGAFLDIFTTLLTVFAGIALLVATFSIHNTFAIVVAQRTRENALLRALGATRRQVLGSTMAEAAAVAVLATAAGLLGGIGIAAGLQALFPAVGFPFPKGALQIHVLALAVPLAVGLLVCLGSAASPAVRAGRTAPVAALRESATDTSGGSRRRAAIGLCTAVAGVAMTVGGAAAGPNLPLTALGAVLTLAAFVVLGPVASSVAVRVLGAPVGRLRGVTGSLARRNALRSPKRTAATATALMIGVAVVSVFTVLGASMKATLNQTVDRSFAGDVAISAQVYGAGGAGLSPQLATTVAELPEVQDSVGLGVGVAEVDGAGRRLTVTDPAALSRLLDLGKVQGSLAHLGTTQIAVAKDEADKRGLAAGSRVPLTFADGTRVDFTVGAVYDQAGLAGNYLISRAAWEPHRVQDKDTLVAIDFRDGVSTAQGKAAVTEAVTAFGSPDVQTKSEYATSSAAGIDTFLTLIYALLALAVLIALLGIANTLTLAVHERTRELGLLRAVGQTRGQLRAMVRWESVVVAAFGTAGGLGLGTFLGWALVKATDGSGTGAFAVPPLPLAVVLLVGVAAGMLAGWRPARRAARLDILRAIATE</sequence>
<dbReference type="RefSeq" id="WP_205047227.1">
    <property type="nucleotide sequence ID" value="NZ_CAJVAX010000005.1"/>
</dbReference>
<feature type="region of interest" description="Disordered" evidence="7">
    <location>
        <begin position="86"/>
        <end position="105"/>
    </location>
</feature>
<evidence type="ECO:0000256" key="6">
    <source>
        <dbReference type="ARBA" id="ARBA00038076"/>
    </source>
</evidence>
<evidence type="ECO:0000313" key="12">
    <source>
        <dbReference type="Proteomes" id="UP001153328"/>
    </source>
</evidence>
<feature type="transmembrane region" description="Helical" evidence="8">
    <location>
        <begin position="292"/>
        <end position="321"/>
    </location>
</feature>
<dbReference type="PANTHER" id="PTHR30572">
    <property type="entry name" value="MEMBRANE COMPONENT OF TRANSPORTER-RELATED"/>
    <property type="match status" value="1"/>
</dbReference>
<feature type="domain" description="ABC3 transporter permease C-terminal" evidence="9">
    <location>
        <begin position="299"/>
        <end position="418"/>
    </location>
</feature>
<name>A0A9W4GYD7_9ACTN</name>
<dbReference type="Proteomes" id="UP001153328">
    <property type="component" value="Unassembled WGS sequence"/>
</dbReference>
<reference evidence="11" key="1">
    <citation type="submission" date="2021-06" db="EMBL/GenBank/DDBJ databases">
        <authorList>
            <person name="Arsene-Ploetze F."/>
        </authorList>
    </citation>
    <scope>NUCLEOTIDE SEQUENCE</scope>
    <source>
        <strain evidence="11">SBRY1</strain>
    </source>
</reference>
<comment type="subcellular location">
    <subcellularLocation>
        <location evidence="1">Cell membrane</location>
        <topology evidence="1">Multi-pass membrane protein</topology>
    </subcellularLocation>
</comment>
<feature type="region of interest" description="Disordered" evidence="7">
    <location>
        <begin position="1"/>
        <end position="21"/>
    </location>
</feature>
<accession>A0A9W4GYD7</accession>
<gene>
    <name evidence="11" type="ORF">SBRY_130061</name>
</gene>
<feature type="domain" description="MacB-like periplasmic core" evidence="10">
    <location>
        <begin position="42"/>
        <end position="263"/>
    </location>
</feature>
<feature type="transmembrane region" description="Helical" evidence="8">
    <location>
        <begin position="348"/>
        <end position="374"/>
    </location>
</feature>
<dbReference type="PANTHER" id="PTHR30572:SF4">
    <property type="entry name" value="ABC TRANSPORTER PERMEASE YTRF"/>
    <property type="match status" value="1"/>
</dbReference>
<comment type="caution">
    <text evidence="11">The sequence shown here is derived from an EMBL/GenBank/DDBJ whole genome shotgun (WGS) entry which is preliminary data.</text>
</comment>
<proteinExistence type="inferred from homology"/>
<evidence type="ECO:0000256" key="4">
    <source>
        <dbReference type="ARBA" id="ARBA00022989"/>
    </source>
</evidence>
<feature type="transmembrane region" description="Helical" evidence="8">
    <location>
        <begin position="465"/>
        <end position="492"/>
    </location>
</feature>
<dbReference type="Pfam" id="PF12704">
    <property type="entry name" value="MacB_PCD"/>
    <property type="match status" value="2"/>
</dbReference>
<keyword evidence="3 8" id="KW-0812">Transmembrane</keyword>
<feature type="transmembrane region" description="Helical" evidence="8">
    <location>
        <begin position="386"/>
        <end position="408"/>
    </location>
</feature>
<evidence type="ECO:0000256" key="2">
    <source>
        <dbReference type="ARBA" id="ARBA00022475"/>
    </source>
</evidence>
<comment type="similarity">
    <text evidence="6">Belongs to the ABC-4 integral membrane protein family.</text>
</comment>
<evidence type="ECO:0000259" key="10">
    <source>
        <dbReference type="Pfam" id="PF12704"/>
    </source>
</evidence>
<protein>
    <submittedName>
        <fullName evidence="11">ABC transport system permease protein</fullName>
    </submittedName>
</protein>
<organism evidence="11 12">
    <name type="scientific">Actinacidiphila bryophytorum</name>
    <dbReference type="NCBI Taxonomy" id="1436133"/>
    <lineage>
        <taxon>Bacteria</taxon>
        <taxon>Bacillati</taxon>
        <taxon>Actinomycetota</taxon>
        <taxon>Actinomycetes</taxon>
        <taxon>Kitasatosporales</taxon>
        <taxon>Streptomycetaceae</taxon>
        <taxon>Actinacidiphila</taxon>
    </lineage>
</organism>
<evidence type="ECO:0000256" key="3">
    <source>
        <dbReference type="ARBA" id="ARBA00022692"/>
    </source>
</evidence>
<dbReference type="Pfam" id="PF02687">
    <property type="entry name" value="FtsX"/>
    <property type="match status" value="2"/>
</dbReference>
<feature type="transmembrane region" description="Helical" evidence="8">
    <location>
        <begin position="40"/>
        <end position="61"/>
    </location>
</feature>
<evidence type="ECO:0000259" key="9">
    <source>
        <dbReference type="Pfam" id="PF02687"/>
    </source>
</evidence>
<dbReference type="AlphaFoldDB" id="A0A9W4GYD7"/>
<keyword evidence="2" id="KW-1003">Cell membrane</keyword>
<dbReference type="InterPro" id="IPR025857">
    <property type="entry name" value="MacB_PCD"/>
</dbReference>
<evidence type="ECO:0000256" key="5">
    <source>
        <dbReference type="ARBA" id="ARBA00023136"/>
    </source>
</evidence>
<feature type="domain" description="ABC3 transporter permease C-terminal" evidence="9">
    <location>
        <begin position="751"/>
        <end position="867"/>
    </location>
</feature>
<keyword evidence="12" id="KW-1185">Reference proteome</keyword>
<dbReference type="EMBL" id="CAJVAX010000005">
    <property type="protein sequence ID" value="CAG7619223.1"/>
    <property type="molecule type" value="Genomic_DNA"/>
</dbReference>
<feature type="transmembrane region" description="Helical" evidence="8">
    <location>
        <begin position="439"/>
        <end position="459"/>
    </location>
</feature>
<feature type="transmembrane region" description="Helical" evidence="8">
    <location>
        <begin position="835"/>
        <end position="857"/>
    </location>
</feature>
<evidence type="ECO:0000313" key="11">
    <source>
        <dbReference type="EMBL" id="CAG7619223.1"/>
    </source>
</evidence>
<evidence type="ECO:0000256" key="7">
    <source>
        <dbReference type="SAM" id="MobiDB-lite"/>
    </source>
</evidence>
<evidence type="ECO:0000256" key="8">
    <source>
        <dbReference type="SAM" id="Phobius"/>
    </source>
</evidence>
<feature type="transmembrane region" description="Helical" evidence="8">
    <location>
        <begin position="518"/>
        <end position="542"/>
    </location>
</feature>
<keyword evidence="5 8" id="KW-0472">Membrane</keyword>
<dbReference type="GO" id="GO:0005886">
    <property type="term" value="C:plasma membrane"/>
    <property type="evidence" value="ECO:0007669"/>
    <property type="project" value="UniProtKB-SubCell"/>
</dbReference>